<feature type="binding site" evidence="17">
    <location>
        <position position="541"/>
    </location>
    <ligand>
        <name>ATP</name>
        <dbReference type="ChEBI" id="CHEBI:30616"/>
    </ligand>
</feature>
<dbReference type="PROSITE" id="PS50011">
    <property type="entry name" value="PROTEIN_KINASE_DOM"/>
    <property type="match status" value="1"/>
</dbReference>
<keyword evidence="12 18" id="KW-1133">Transmembrane helix</keyword>
<dbReference type="SUPFAM" id="SSF56112">
    <property type="entry name" value="Protein kinase-like (PK-like)"/>
    <property type="match status" value="1"/>
</dbReference>
<dbReference type="OrthoDB" id="2015206at2759"/>
<comment type="catalytic activity">
    <reaction evidence="16">
        <text>L-seryl-[protein] + ATP = O-phospho-L-seryl-[protein] + ADP + H(+)</text>
        <dbReference type="Rhea" id="RHEA:17989"/>
        <dbReference type="Rhea" id="RHEA-COMP:9863"/>
        <dbReference type="Rhea" id="RHEA-COMP:11604"/>
        <dbReference type="ChEBI" id="CHEBI:15378"/>
        <dbReference type="ChEBI" id="CHEBI:29999"/>
        <dbReference type="ChEBI" id="CHEBI:30616"/>
        <dbReference type="ChEBI" id="CHEBI:83421"/>
        <dbReference type="ChEBI" id="CHEBI:456216"/>
        <dbReference type="EC" id="2.7.11.1"/>
    </reaction>
</comment>
<evidence type="ECO:0000256" key="13">
    <source>
        <dbReference type="ARBA" id="ARBA00023136"/>
    </source>
</evidence>
<keyword evidence="4" id="KW-0433">Leucine-rich repeat</keyword>
<dbReference type="SUPFAM" id="SSF52058">
    <property type="entry name" value="L domain-like"/>
    <property type="match status" value="1"/>
</dbReference>
<keyword evidence="6 18" id="KW-0812">Transmembrane</keyword>
<keyword evidence="5" id="KW-0808">Transferase</keyword>
<dbReference type="Pfam" id="PF00069">
    <property type="entry name" value="Pkinase"/>
    <property type="match status" value="1"/>
</dbReference>
<evidence type="ECO:0000256" key="7">
    <source>
        <dbReference type="ARBA" id="ARBA00022729"/>
    </source>
</evidence>
<comment type="caution">
    <text evidence="20">The sequence shown here is derived from an EMBL/GenBank/DDBJ whole genome shotgun (WGS) entry which is preliminary data.</text>
</comment>
<protein>
    <recommendedName>
        <fullName evidence="2">non-specific serine/threonine protein kinase</fullName>
        <ecNumber evidence="2">2.7.11.1</ecNumber>
    </recommendedName>
</protein>
<evidence type="ECO:0000256" key="9">
    <source>
        <dbReference type="ARBA" id="ARBA00022741"/>
    </source>
</evidence>
<comment type="catalytic activity">
    <reaction evidence="15">
        <text>L-threonyl-[protein] + ATP = O-phospho-L-threonyl-[protein] + ADP + H(+)</text>
        <dbReference type="Rhea" id="RHEA:46608"/>
        <dbReference type="Rhea" id="RHEA-COMP:11060"/>
        <dbReference type="Rhea" id="RHEA-COMP:11605"/>
        <dbReference type="ChEBI" id="CHEBI:15378"/>
        <dbReference type="ChEBI" id="CHEBI:30013"/>
        <dbReference type="ChEBI" id="CHEBI:30616"/>
        <dbReference type="ChEBI" id="CHEBI:61977"/>
        <dbReference type="ChEBI" id="CHEBI:456216"/>
        <dbReference type="EC" id="2.7.11.1"/>
    </reaction>
</comment>
<dbReference type="InterPro" id="IPR017441">
    <property type="entry name" value="Protein_kinase_ATP_BS"/>
</dbReference>
<evidence type="ECO:0000256" key="4">
    <source>
        <dbReference type="ARBA" id="ARBA00022614"/>
    </source>
</evidence>
<dbReference type="Gene3D" id="3.30.200.20">
    <property type="entry name" value="Phosphorylase Kinase, domain 1"/>
    <property type="match status" value="1"/>
</dbReference>
<gene>
    <name evidence="20" type="ORF">SADUNF_Sadunf01G0186100</name>
</gene>
<feature type="domain" description="Protein kinase" evidence="19">
    <location>
        <begin position="513"/>
        <end position="689"/>
    </location>
</feature>
<dbReference type="Gene3D" id="1.10.510.10">
    <property type="entry name" value="Transferase(Phosphotransferase) domain 1"/>
    <property type="match status" value="1"/>
</dbReference>
<evidence type="ECO:0000256" key="14">
    <source>
        <dbReference type="ARBA" id="ARBA00023180"/>
    </source>
</evidence>
<dbReference type="PROSITE" id="PS00107">
    <property type="entry name" value="PROTEIN_KINASE_ATP"/>
    <property type="match status" value="1"/>
</dbReference>
<evidence type="ECO:0000256" key="15">
    <source>
        <dbReference type="ARBA" id="ARBA00047899"/>
    </source>
</evidence>
<dbReference type="FunFam" id="3.30.200.20:FF:000328">
    <property type="entry name" value="Leucine-rich repeat protein kinase family protein"/>
    <property type="match status" value="1"/>
</dbReference>
<dbReference type="PROSITE" id="PS00108">
    <property type="entry name" value="PROTEIN_KINASE_ST"/>
    <property type="match status" value="1"/>
</dbReference>
<keyword evidence="8" id="KW-0677">Repeat</keyword>
<evidence type="ECO:0000313" key="21">
    <source>
        <dbReference type="Proteomes" id="UP000657918"/>
    </source>
</evidence>
<evidence type="ECO:0000256" key="12">
    <source>
        <dbReference type="ARBA" id="ARBA00022989"/>
    </source>
</evidence>
<dbReference type="InterPro" id="IPR011009">
    <property type="entry name" value="Kinase-like_dom_sf"/>
</dbReference>
<keyword evidence="9 17" id="KW-0547">Nucleotide-binding</keyword>
<dbReference type="Proteomes" id="UP000657918">
    <property type="component" value="Unassembled WGS sequence"/>
</dbReference>
<evidence type="ECO:0000313" key="20">
    <source>
        <dbReference type="EMBL" id="KAF9690346.1"/>
    </source>
</evidence>
<dbReference type="PANTHER" id="PTHR45974:SF266">
    <property type="entry name" value="LEUCINE-RICH REPEAT RECEPTOR PROTEIN KINASE HPCA1"/>
    <property type="match status" value="1"/>
</dbReference>
<keyword evidence="10" id="KW-0418">Kinase</keyword>
<organism evidence="20 21">
    <name type="scientific">Salix dunnii</name>
    <dbReference type="NCBI Taxonomy" id="1413687"/>
    <lineage>
        <taxon>Eukaryota</taxon>
        <taxon>Viridiplantae</taxon>
        <taxon>Streptophyta</taxon>
        <taxon>Embryophyta</taxon>
        <taxon>Tracheophyta</taxon>
        <taxon>Spermatophyta</taxon>
        <taxon>Magnoliopsida</taxon>
        <taxon>eudicotyledons</taxon>
        <taxon>Gunneridae</taxon>
        <taxon>Pentapetalae</taxon>
        <taxon>rosids</taxon>
        <taxon>fabids</taxon>
        <taxon>Malpighiales</taxon>
        <taxon>Salicaceae</taxon>
        <taxon>Saliceae</taxon>
        <taxon>Salix</taxon>
    </lineage>
</organism>
<dbReference type="Pfam" id="PF00560">
    <property type="entry name" value="LRR_1"/>
    <property type="match status" value="1"/>
</dbReference>
<evidence type="ECO:0000256" key="6">
    <source>
        <dbReference type="ARBA" id="ARBA00022692"/>
    </source>
</evidence>
<dbReference type="PANTHER" id="PTHR45974">
    <property type="entry name" value="RECEPTOR-LIKE PROTEIN 55"/>
    <property type="match status" value="1"/>
</dbReference>
<keyword evidence="13 18" id="KW-0472">Membrane</keyword>
<evidence type="ECO:0000259" key="19">
    <source>
        <dbReference type="PROSITE" id="PS50011"/>
    </source>
</evidence>
<dbReference type="InterPro" id="IPR001611">
    <property type="entry name" value="Leu-rich_rpt"/>
</dbReference>
<keyword evidence="3" id="KW-0723">Serine/threonine-protein kinase</keyword>
<dbReference type="GO" id="GO:0004674">
    <property type="term" value="F:protein serine/threonine kinase activity"/>
    <property type="evidence" value="ECO:0007669"/>
    <property type="project" value="UniProtKB-KW"/>
</dbReference>
<name>A0A835TLC8_9ROSI</name>
<sequence length="689" mass="75431">MSKESPQYMYIVLIPDAVTALSALKNNWENAPPTWVGADPCGSRWDGILCSNSRGFILQHRIDWPSSYSNWGFEEANKPFMPVAAFLKLFTGITCRSLNSNGFTGSIPPSLGNLNKLYWLDLADNRLTGTIPVSTETTPGLDLLVHTKHLLLDSNKLTGSIPPTLGLVKSLEVVRLDNNSLTGPVPTNINNLTSVSEMVMEATRLQGNISSDFFSLSNLQTVDARNNMLNGTLDIGTSPVNKLAVIDLRKNQISGFTDRAGVEKVDVILVDNPICQETGVTQSYCSVSISEPSYSTPPNNCAAASCFDNQISSPNCKCAFPYTGLLLFRAPSFSNLENNTYYTVLEKSLMNSFMLHQLPVDSVTLSSPRKDSSHYLVLDLKVFPVGQDRFNRTGISSIGFELSNQTFKPPSQFGPFFFIGDPYLNFAGEVTGSKKSSNTGVIIGAAAGGCVLLLLLLGAGLYAHRQKKRAEKATEQNNPFAQWESNKSIGGIPQLKGARNFSFEELRKYTNNFSETNDIGSGGYGNVYRGVLPTGELVAIKRAQQGSMQGGLEFKTEIELLSRVHHKNVVSLIGFCFDRGEQMLIYEFVPNGSLMESLSGKTGIRLDWVRRLKVALGAARGLAYLHELANPPIIHRDIKTSNILLDERLNAKVADFGLSKLMGDSETGHLTHVTTQVKGTMLWYDQTGC</sequence>
<comment type="subcellular location">
    <subcellularLocation>
        <location evidence="1">Membrane</location>
    </subcellularLocation>
</comment>
<keyword evidence="7" id="KW-0732">Signal</keyword>
<evidence type="ECO:0000256" key="3">
    <source>
        <dbReference type="ARBA" id="ARBA00022527"/>
    </source>
</evidence>
<evidence type="ECO:0000256" key="10">
    <source>
        <dbReference type="ARBA" id="ARBA00022777"/>
    </source>
</evidence>
<dbReference type="InterPro" id="IPR000719">
    <property type="entry name" value="Prot_kinase_dom"/>
</dbReference>
<dbReference type="InterPro" id="IPR008271">
    <property type="entry name" value="Ser/Thr_kinase_AS"/>
</dbReference>
<proteinExistence type="predicted"/>
<evidence type="ECO:0000256" key="11">
    <source>
        <dbReference type="ARBA" id="ARBA00022840"/>
    </source>
</evidence>
<dbReference type="AlphaFoldDB" id="A0A835TLC8"/>
<evidence type="ECO:0000256" key="16">
    <source>
        <dbReference type="ARBA" id="ARBA00048679"/>
    </source>
</evidence>
<dbReference type="InterPro" id="IPR032675">
    <property type="entry name" value="LRR_dom_sf"/>
</dbReference>
<dbReference type="FunFam" id="1.10.510.10:FF:001023">
    <property type="entry name" value="Os07g0541700 protein"/>
    <property type="match status" value="1"/>
</dbReference>
<evidence type="ECO:0000256" key="17">
    <source>
        <dbReference type="PROSITE-ProRule" id="PRU10141"/>
    </source>
</evidence>
<dbReference type="SMART" id="SM00220">
    <property type="entry name" value="S_TKc"/>
    <property type="match status" value="1"/>
</dbReference>
<accession>A0A835TLC8</accession>
<dbReference type="Gene3D" id="3.80.10.10">
    <property type="entry name" value="Ribonuclease Inhibitor"/>
    <property type="match status" value="2"/>
</dbReference>
<evidence type="ECO:0000256" key="1">
    <source>
        <dbReference type="ARBA" id="ARBA00004370"/>
    </source>
</evidence>
<dbReference type="FunFam" id="3.80.10.10:FF:000041">
    <property type="entry name" value="LRR receptor-like serine/threonine-protein kinase ERECTA"/>
    <property type="match status" value="1"/>
</dbReference>
<reference evidence="20 21" key="1">
    <citation type="submission" date="2020-10" db="EMBL/GenBank/DDBJ databases">
        <title>Plant Genome Project.</title>
        <authorList>
            <person name="Zhang R.-G."/>
        </authorList>
    </citation>
    <scope>NUCLEOTIDE SEQUENCE [LARGE SCALE GENOMIC DNA]</scope>
    <source>
        <strain evidence="20">FAFU-HL-1</strain>
        <tissue evidence="20">Leaf</tissue>
    </source>
</reference>
<keyword evidence="21" id="KW-1185">Reference proteome</keyword>
<dbReference type="EC" id="2.7.11.1" evidence="2"/>
<keyword evidence="14" id="KW-0325">Glycoprotein</keyword>
<evidence type="ECO:0000256" key="2">
    <source>
        <dbReference type="ARBA" id="ARBA00012513"/>
    </source>
</evidence>
<evidence type="ECO:0000256" key="18">
    <source>
        <dbReference type="SAM" id="Phobius"/>
    </source>
</evidence>
<keyword evidence="11 17" id="KW-0067">ATP-binding</keyword>
<dbReference type="GO" id="GO:0005524">
    <property type="term" value="F:ATP binding"/>
    <property type="evidence" value="ECO:0007669"/>
    <property type="project" value="UniProtKB-UniRule"/>
</dbReference>
<evidence type="ECO:0000256" key="8">
    <source>
        <dbReference type="ARBA" id="ARBA00022737"/>
    </source>
</evidence>
<dbReference type="EMBL" id="JADGMS010000001">
    <property type="protein sequence ID" value="KAF9690346.1"/>
    <property type="molecule type" value="Genomic_DNA"/>
</dbReference>
<feature type="transmembrane region" description="Helical" evidence="18">
    <location>
        <begin position="441"/>
        <end position="463"/>
    </location>
</feature>
<dbReference type="GO" id="GO:0016020">
    <property type="term" value="C:membrane"/>
    <property type="evidence" value="ECO:0007669"/>
    <property type="project" value="UniProtKB-SubCell"/>
</dbReference>
<evidence type="ECO:0000256" key="5">
    <source>
        <dbReference type="ARBA" id="ARBA00022679"/>
    </source>
</evidence>
<dbReference type="Gene3D" id="1.20.5.510">
    <property type="entry name" value="Single helix bin"/>
    <property type="match status" value="1"/>
</dbReference>